<reference evidence="2 3" key="1">
    <citation type="submission" date="2021-06" db="EMBL/GenBank/DDBJ databases">
        <authorList>
            <person name="Palmer J.M."/>
        </authorList>
    </citation>
    <scope>NUCLEOTIDE SEQUENCE [LARGE SCALE GENOMIC DNA]</scope>
    <source>
        <strain evidence="2 3">MEX-2019</strain>
        <tissue evidence="2">Muscle</tissue>
    </source>
</reference>
<accession>A0AAV9S4E0</accession>
<comment type="caution">
    <text evidence="2">The sequence shown here is derived from an EMBL/GenBank/DDBJ whole genome shotgun (WGS) entry which is preliminary data.</text>
</comment>
<evidence type="ECO:0008006" key="4">
    <source>
        <dbReference type="Google" id="ProtNLM"/>
    </source>
</evidence>
<sequence>MQRGYVWLLSTICTLTHSASLPCLPLPSLCAQRQACDASPTPSERIALFQPEPDVTQAPMCAGLIATNDAKETSS</sequence>
<evidence type="ECO:0000313" key="3">
    <source>
        <dbReference type="Proteomes" id="UP001311232"/>
    </source>
</evidence>
<keyword evidence="3" id="KW-1185">Reference proteome</keyword>
<dbReference type="Proteomes" id="UP001311232">
    <property type="component" value="Unassembled WGS sequence"/>
</dbReference>
<feature type="non-terminal residue" evidence="2">
    <location>
        <position position="75"/>
    </location>
</feature>
<dbReference type="EMBL" id="JAHHUM010000903">
    <property type="protein sequence ID" value="KAK5616136.1"/>
    <property type="molecule type" value="Genomic_DNA"/>
</dbReference>
<proteinExistence type="predicted"/>
<dbReference type="AlphaFoldDB" id="A0AAV9S4E0"/>
<feature type="chain" id="PRO_5043754297" description="Secreted protein" evidence="1">
    <location>
        <begin position="19"/>
        <end position="75"/>
    </location>
</feature>
<evidence type="ECO:0000313" key="2">
    <source>
        <dbReference type="EMBL" id="KAK5616136.1"/>
    </source>
</evidence>
<evidence type="ECO:0000256" key="1">
    <source>
        <dbReference type="SAM" id="SignalP"/>
    </source>
</evidence>
<name>A0AAV9S4E0_9TELE</name>
<protein>
    <recommendedName>
        <fullName evidence="4">Secreted protein</fullName>
    </recommendedName>
</protein>
<organism evidence="2 3">
    <name type="scientific">Crenichthys baileyi</name>
    <name type="common">White River springfish</name>
    <dbReference type="NCBI Taxonomy" id="28760"/>
    <lineage>
        <taxon>Eukaryota</taxon>
        <taxon>Metazoa</taxon>
        <taxon>Chordata</taxon>
        <taxon>Craniata</taxon>
        <taxon>Vertebrata</taxon>
        <taxon>Euteleostomi</taxon>
        <taxon>Actinopterygii</taxon>
        <taxon>Neopterygii</taxon>
        <taxon>Teleostei</taxon>
        <taxon>Neoteleostei</taxon>
        <taxon>Acanthomorphata</taxon>
        <taxon>Ovalentaria</taxon>
        <taxon>Atherinomorphae</taxon>
        <taxon>Cyprinodontiformes</taxon>
        <taxon>Goodeidae</taxon>
        <taxon>Crenichthys</taxon>
    </lineage>
</organism>
<gene>
    <name evidence="2" type="ORF">CRENBAI_016866</name>
</gene>
<feature type="signal peptide" evidence="1">
    <location>
        <begin position="1"/>
        <end position="18"/>
    </location>
</feature>
<keyword evidence="1" id="KW-0732">Signal</keyword>